<dbReference type="PANTHER" id="PTHR22604">
    <property type="entry name" value="OXIDOREDUCTASES"/>
    <property type="match status" value="1"/>
</dbReference>
<keyword evidence="2" id="KW-0560">Oxidoreductase</keyword>
<gene>
    <name evidence="4" type="primary">dhdh</name>
    <name evidence="4" type="ORF">EVAR_63113_1</name>
</gene>
<dbReference type="PANTHER" id="PTHR22604:SF105">
    <property type="entry name" value="TRANS-1,2-DIHYDROBENZENE-1,2-DIOL DEHYDROGENASE"/>
    <property type="match status" value="1"/>
</dbReference>
<reference evidence="4 5" key="1">
    <citation type="journal article" date="2019" name="Commun. Biol.">
        <title>The bagworm genome reveals a unique fibroin gene that provides high tensile strength.</title>
        <authorList>
            <person name="Kono N."/>
            <person name="Nakamura H."/>
            <person name="Ohtoshi R."/>
            <person name="Tomita M."/>
            <person name="Numata K."/>
            <person name="Arakawa K."/>
        </authorList>
    </citation>
    <scope>NUCLEOTIDE SEQUENCE [LARGE SCALE GENOMIC DNA]</scope>
</reference>
<dbReference type="InterPro" id="IPR055170">
    <property type="entry name" value="GFO_IDH_MocA-like_dom"/>
</dbReference>
<dbReference type="Gene3D" id="3.30.360.10">
    <property type="entry name" value="Dihydrodipicolinate Reductase, domain 2"/>
    <property type="match status" value="1"/>
</dbReference>
<dbReference type="InterPro" id="IPR050984">
    <property type="entry name" value="Gfo/Idh/MocA_domain"/>
</dbReference>
<evidence type="ECO:0000256" key="2">
    <source>
        <dbReference type="ARBA" id="ARBA00023002"/>
    </source>
</evidence>
<dbReference type="Proteomes" id="UP000299102">
    <property type="component" value="Unassembled WGS sequence"/>
</dbReference>
<evidence type="ECO:0000259" key="3">
    <source>
        <dbReference type="Pfam" id="PF22725"/>
    </source>
</evidence>
<sequence length="215" mass="23813">MEAVVAVHTGYALEKEIKSGKLGDILFVEATLGVSIASVDRLRKKELGGSTLLDIGVYVLQFAQFVFKEEPIKVVSSGELNEDGVDVAVSMILEYSGGRRAVLTANSRLELDNRAVVYGTRGRVTIKDPFYAPLELINSEGKTERFSVYKSNLPYNFTYSAALVYEAIEVTRCINSGLLECPRVTHNDSLILAKLEDTIRQQLGVHYDVDDLEYP</sequence>
<dbReference type="SUPFAM" id="SSF55347">
    <property type="entry name" value="Glyceraldehyde-3-phosphate dehydrogenase-like, C-terminal domain"/>
    <property type="match status" value="1"/>
</dbReference>
<dbReference type="STRING" id="151549.A0A4C1ZFT5"/>
<evidence type="ECO:0000256" key="1">
    <source>
        <dbReference type="ARBA" id="ARBA00010928"/>
    </source>
</evidence>
<accession>A0A4C1ZFT5</accession>
<proteinExistence type="inferred from homology"/>
<evidence type="ECO:0000313" key="5">
    <source>
        <dbReference type="Proteomes" id="UP000299102"/>
    </source>
</evidence>
<name>A0A4C1ZFT5_EUMVA</name>
<comment type="similarity">
    <text evidence="1">Belongs to the Gfo/Idh/MocA family.</text>
</comment>
<organism evidence="4 5">
    <name type="scientific">Eumeta variegata</name>
    <name type="common">Bagworm moth</name>
    <name type="synonym">Eumeta japonica</name>
    <dbReference type="NCBI Taxonomy" id="151549"/>
    <lineage>
        <taxon>Eukaryota</taxon>
        <taxon>Metazoa</taxon>
        <taxon>Ecdysozoa</taxon>
        <taxon>Arthropoda</taxon>
        <taxon>Hexapoda</taxon>
        <taxon>Insecta</taxon>
        <taxon>Pterygota</taxon>
        <taxon>Neoptera</taxon>
        <taxon>Endopterygota</taxon>
        <taxon>Lepidoptera</taxon>
        <taxon>Glossata</taxon>
        <taxon>Ditrysia</taxon>
        <taxon>Tineoidea</taxon>
        <taxon>Psychidae</taxon>
        <taxon>Oiketicinae</taxon>
        <taxon>Eumeta</taxon>
    </lineage>
</organism>
<dbReference type="EMBL" id="BGZK01001772">
    <property type="protein sequence ID" value="GBP85964.1"/>
    <property type="molecule type" value="Genomic_DNA"/>
</dbReference>
<comment type="caution">
    <text evidence="4">The sequence shown here is derived from an EMBL/GenBank/DDBJ whole genome shotgun (WGS) entry which is preliminary data.</text>
</comment>
<dbReference type="OrthoDB" id="2129491at2759"/>
<dbReference type="GO" id="GO:0016491">
    <property type="term" value="F:oxidoreductase activity"/>
    <property type="evidence" value="ECO:0007669"/>
    <property type="project" value="UniProtKB-KW"/>
</dbReference>
<dbReference type="AlphaFoldDB" id="A0A4C1ZFT5"/>
<feature type="domain" description="GFO/IDH/MocA-like oxidoreductase" evidence="3">
    <location>
        <begin position="14"/>
        <end position="124"/>
    </location>
</feature>
<keyword evidence="5" id="KW-1185">Reference proteome</keyword>
<protein>
    <submittedName>
        <fullName evidence="4">Trans-1,2-dihydrobenzene-1,2-diol dehydrogenase</fullName>
    </submittedName>
</protein>
<evidence type="ECO:0000313" key="4">
    <source>
        <dbReference type="EMBL" id="GBP85964.1"/>
    </source>
</evidence>
<dbReference type="Pfam" id="PF22725">
    <property type="entry name" value="GFO_IDH_MocA_C3"/>
    <property type="match status" value="1"/>
</dbReference>